<dbReference type="EMBL" id="QRHO01000018">
    <property type="protein sequence ID" value="RHF81997.1"/>
    <property type="molecule type" value="Genomic_DNA"/>
</dbReference>
<evidence type="ECO:0000313" key="4">
    <source>
        <dbReference type="Proteomes" id="UP000284579"/>
    </source>
</evidence>
<name>A0A3R6FIK8_9FIRM</name>
<sequence length="230" mass="26691">MRDSFVFYRSFAESVKNLPPEEYKKVMQSILDYALDGKEPEQSGIEYTVFCLVKPQIDANNKRYENGKKGGRPQEQTQVKTKANQTVTKVKPSDNQTITKPKPNNNQTVTTHEPNVYVNVNDNVNAKKKKDTSVSKEKASRFIPPTIEDIKAYCEEKGYKLDYDRFIDYYTSNGWMVGKNRMKDWRACVRNWARKDSSGCAEYPTKVSKFRNFQERSYDMDKLTRELLGG</sequence>
<protein>
    <recommendedName>
        <fullName evidence="2">DUF6291 domain-containing protein</fullName>
    </recommendedName>
</protein>
<gene>
    <name evidence="3" type="ORF">DW656_11975</name>
</gene>
<comment type="caution">
    <text evidence="3">The sequence shown here is derived from an EMBL/GenBank/DDBJ whole genome shotgun (WGS) entry which is preliminary data.</text>
</comment>
<organism evidence="3 4">
    <name type="scientific">Coprococcus comes</name>
    <dbReference type="NCBI Taxonomy" id="410072"/>
    <lineage>
        <taxon>Bacteria</taxon>
        <taxon>Bacillati</taxon>
        <taxon>Bacillota</taxon>
        <taxon>Clostridia</taxon>
        <taxon>Lachnospirales</taxon>
        <taxon>Lachnospiraceae</taxon>
        <taxon>Coprococcus</taxon>
    </lineage>
</organism>
<dbReference type="RefSeq" id="WP_118199292.1">
    <property type="nucleotide sequence ID" value="NZ_QRHO01000018.1"/>
</dbReference>
<dbReference type="Pfam" id="PF19808">
    <property type="entry name" value="DUF6291"/>
    <property type="match status" value="1"/>
</dbReference>
<feature type="compositionally biased region" description="Polar residues" evidence="1">
    <location>
        <begin position="74"/>
        <end position="110"/>
    </location>
</feature>
<feature type="domain" description="DUF6291" evidence="2">
    <location>
        <begin position="4"/>
        <end position="72"/>
    </location>
</feature>
<proteinExistence type="predicted"/>
<feature type="region of interest" description="Disordered" evidence="1">
    <location>
        <begin position="62"/>
        <end position="110"/>
    </location>
</feature>
<evidence type="ECO:0000313" key="3">
    <source>
        <dbReference type="EMBL" id="RHF81997.1"/>
    </source>
</evidence>
<dbReference type="InterPro" id="IPR046258">
    <property type="entry name" value="DUF6291"/>
</dbReference>
<evidence type="ECO:0000259" key="2">
    <source>
        <dbReference type="Pfam" id="PF19808"/>
    </source>
</evidence>
<dbReference type="Proteomes" id="UP000284579">
    <property type="component" value="Unassembled WGS sequence"/>
</dbReference>
<accession>A0A3R6FIK8</accession>
<reference evidence="3 4" key="1">
    <citation type="submission" date="2018-08" db="EMBL/GenBank/DDBJ databases">
        <title>A genome reference for cultivated species of the human gut microbiota.</title>
        <authorList>
            <person name="Zou Y."/>
            <person name="Xue W."/>
            <person name="Luo G."/>
        </authorList>
    </citation>
    <scope>NUCLEOTIDE SEQUENCE [LARGE SCALE GENOMIC DNA]</scope>
    <source>
        <strain evidence="3 4">AM23-3</strain>
    </source>
</reference>
<dbReference type="AlphaFoldDB" id="A0A3R6FIK8"/>
<evidence type="ECO:0000256" key="1">
    <source>
        <dbReference type="SAM" id="MobiDB-lite"/>
    </source>
</evidence>